<sequence>MLHWRNPLSSAYSDAFNAVKGTIERQQASDRARAELFASLISIAVTIPVGGWMTARMGHATLSRAVGDASLRLVLRGNQRLLYRAADHVLDSEASRYMLGEAFDFVTGKISKSLTNAAASGLTSNPFQAAMTEMKSEMKFFLELDTWVRAHSSFLLTMARNLRSSSLSQADRNAVAAALGRSRFIQDAPMSSRVPSHVRAAESLELSLWMGILLSMDYKMTSYEDWGGNSSRTGWRNAGSISQMPSDPNYPRERRAGSNGTRHGGGVKIGYRAPGSHVLNRVEELYGKYVPGQGAFLRGKSALGVSWMEHSDGFDAGELGRAERALPIIARQFR</sequence>
<feature type="region of interest" description="Disordered" evidence="1">
    <location>
        <begin position="234"/>
        <end position="269"/>
    </location>
</feature>
<keyword evidence="2" id="KW-0812">Transmembrane</keyword>
<accession>A0A1I3I279</accession>
<evidence type="ECO:0000256" key="2">
    <source>
        <dbReference type="SAM" id="Phobius"/>
    </source>
</evidence>
<evidence type="ECO:0000313" key="4">
    <source>
        <dbReference type="Proteomes" id="UP000199110"/>
    </source>
</evidence>
<dbReference type="AlphaFoldDB" id="A0A1I3I279"/>
<organism evidence="3 4">
    <name type="scientific">Jannaschia pohangensis</name>
    <dbReference type="NCBI Taxonomy" id="390807"/>
    <lineage>
        <taxon>Bacteria</taxon>
        <taxon>Pseudomonadati</taxon>
        <taxon>Pseudomonadota</taxon>
        <taxon>Alphaproteobacteria</taxon>
        <taxon>Rhodobacterales</taxon>
        <taxon>Roseobacteraceae</taxon>
        <taxon>Jannaschia</taxon>
    </lineage>
</organism>
<feature type="compositionally biased region" description="Polar residues" evidence="1">
    <location>
        <begin position="234"/>
        <end position="246"/>
    </location>
</feature>
<dbReference type="Proteomes" id="UP000199110">
    <property type="component" value="Unassembled WGS sequence"/>
</dbReference>
<evidence type="ECO:0000313" key="3">
    <source>
        <dbReference type="EMBL" id="SFI41959.1"/>
    </source>
</evidence>
<name>A0A1I3I279_9RHOB</name>
<feature type="transmembrane region" description="Helical" evidence="2">
    <location>
        <begin position="36"/>
        <end position="55"/>
    </location>
</feature>
<protein>
    <submittedName>
        <fullName evidence="3">Uncharacterized protein</fullName>
    </submittedName>
</protein>
<reference evidence="3 4" key="1">
    <citation type="submission" date="2016-10" db="EMBL/GenBank/DDBJ databases">
        <authorList>
            <person name="de Groot N.N."/>
        </authorList>
    </citation>
    <scope>NUCLEOTIDE SEQUENCE [LARGE SCALE GENOMIC DNA]</scope>
    <source>
        <strain evidence="3 4">DSM 19073</strain>
    </source>
</reference>
<keyword evidence="2" id="KW-0472">Membrane</keyword>
<gene>
    <name evidence="3" type="ORF">SAMN04488095_0787</name>
</gene>
<proteinExistence type="predicted"/>
<keyword evidence="2" id="KW-1133">Transmembrane helix</keyword>
<evidence type="ECO:0000256" key="1">
    <source>
        <dbReference type="SAM" id="MobiDB-lite"/>
    </source>
</evidence>
<dbReference type="OrthoDB" id="8334895at2"/>
<keyword evidence="4" id="KW-1185">Reference proteome</keyword>
<dbReference type="EMBL" id="FORA01000001">
    <property type="protein sequence ID" value="SFI41959.1"/>
    <property type="molecule type" value="Genomic_DNA"/>
</dbReference>